<accession>A0A7N0RFF0</accession>
<evidence type="ECO:0000313" key="2">
    <source>
        <dbReference type="Proteomes" id="UP000594263"/>
    </source>
</evidence>
<dbReference type="Proteomes" id="UP000594263">
    <property type="component" value="Unplaced"/>
</dbReference>
<keyword evidence="2" id="KW-1185">Reference proteome</keyword>
<dbReference type="AlphaFoldDB" id="A0A7N0RFF0"/>
<proteinExistence type="predicted"/>
<evidence type="ECO:0000313" key="1">
    <source>
        <dbReference type="EnsemblPlants" id="Kaladp0010s0182.1.v1.1"/>
    </source>
</evidence>
<dbReference type="Gramene" id="Kaladp0010s0182.1.v1.1">
    <property type="protein sequence ID" value="Kaladp0010s0182.1.v1.1"/>
    <property type="gene ID" value="Kaladp0010s0182.v1.1"/>
</dbReference>
<dbReference type="EnsemblPlants" id="Kaladp0010s0182.1.v1.1">
    <property type="protein sequence ID" value="Kaladp0010s0182.1.v1.1"/>
    <property type="gene ID" value="Kaladp0010s0182.v1.1"/>
</dbReference>
<protein>
    <submittedName>
        <fullName evidence="1">Uncharacterized protein</fullName>
    </submittedName>
</protein>
<name>A0A7N0RFF0_KALFE</name>
<sequence length="123" mass="14091">MEHFIIGCQQRRVKSQRSGGVWVTNQPGLGKELRYISSYLGTASRNAMRPDSAADPLLSPFLFHAPQSRSINLQEAEQFEISSNSTRITRRSVNESQRQDEEKKMRGLCLGRIWSCQQSFEAW</sequence>
<reference evidence="1" key="1">
    <citation type="submission" date="2021-01" db="UniProtKB">
        <authorList>
            <consortium name="EnsemblPlants"/>
        </authorList>
    </citation>
    <scope>IDENTIFICATION</scope>
</reference>
<organism evidence="1 2">
    <name type="scientific">Kalanchoe fedtschenkoi</name>
    <name type="common">Lavender scallops</name>
    <name type="synonym">South American air plant</name>
    <dbReference type="NCBI Taxonomy" id="63787"/>
    <lineage>
        <taxon>Eukaryota</taxon>
        <taxon>Viridiplantae</taxon>
        <taxon>Streptophyta</taxon>
        <taxon>Embryophyta</taxon>
        <taxon>Tracheophyta</taxon>
        <taxon>Spermatophyta</taxon>
        <taxon>Magnoliopsida</taxon>
        <taxon>eudicotyledons</taxon>
        <taxon>Gunneridae</taxon>
        <taxon>Pentapetalae</taxon>
        <taxon>Saxifragales</taxon>
        <taxon>Crassulaceae</taxon>
        <taxon>Kalanchoe</taxon>
    </lineage>
</organism>